<reference evidence="2 3" key="1">
    <citation type="submission" date="2021-07" db="EMBL/GenBank/DDBJ databases">
        <authorList>
            <person name="Palmer J.M."/>
        </authorList>
    </citation>
    <scope>NUCLEOTIDE SEQUENCE [LARGE SCALE GENOMIC DNA]</scope>
    <source>
        <strain evidence="2 3">AT_MEX2019</strain>
        <tissue evidence="2">Muscle</tissue>
    </source>
</reference>
<keyword evidence="3" id="KW-1185">Reference proteome</keyword>
<accession>A0ABU7AV37</accession>
<feature type="compositionally biased region" description="Basic and acidic residues" evidence="1">
    <location>
        <begin position="60"/>
        <end position="72"/>
    </location>
</feature>
<evidence type="ECO:0000313" key="2">
    <source>
        <dbReference type="EMBL" id="MED6242111.1"/>
    </source>
</evidence>
<comment type="caution">
    <text evidence="2">The sequence shown here is derived from an EMBL/GenBank/DDBJ whole genome shotgun (WGS) entry which is preliminary data.</text>
</comment>
<evidence type="ECO:0000313" key="3">
    <source>
        <dbReference type="Proteomes" id="UP001345963"/>
    </source>
</evidence>
<name>A0ABU7AV37_9TELE</name>
<sequence length="98" mass="10824">MSFSPREEWSDFSFDVDCRRNCLQGTSGFLSFQNMTPPYDTEAVFHSLCVPEDVGRWDAADLPHKGSGHTEAEFAGSGAETEGKQMNPHIISGGNLWP</sequence>
<protein>
    <submittedName>
        <fullName evidence="2">Uncharacterized protein</fullName>
    </submittedName>
</protein>
<organism evidence="2 3">
    <name type="scientific">Ataeniobius toweri</name>
    <dbReference type="NCBI Taxonomy" id="208326"/>
    <lineage>
        <taxon>Eukaryota</taxon>
        <taxon>Metazoa</taxon>
        <taxon>Chordata</taxon>
        <taxon>Craniata</taxon>
        <taxon>Vertebrata</taxon>
        <taxon>Euteleostomi</taxon>
        <taxon>Actinopterygii</taxon>
        <taxon>Neopterygii</taxon>
        <taxon>Teleostei</taxon>
        <taxon>Neoteleostei</taxon>
        <taxon>Acanthomorphata</taxon>
        <taxon>Ovalentaria</taxon>
        <taxon>Atherinomorphae</taxon>
        <taxon>Cyprinodontiformes</taxon>
        <taxon>Goodeidae</taxon>
        <taxon>Ataeniobius</taxon>
    </lineage>
</organism>
<dbReference type="EMBL" id="JAHUTI010030528">
    <property type="protein sequence ID" value="MED6242111.1"/>
    <property type="molecule type" value="Genomic_DNA"/>
</dbReference>
<feature type="region of interest" description="Disordered" evidence="1">
    <location>
        <begin position="60"/>
        <end position="98"/>
    </location>
</feature>
<proteinExistence type="predicted"/>
<gene>
    <name evidence="2" type="ORF">ATANTOWER_000280</name>
</gene>
<evidence type="ECO:0000256" key="1">
    <source>
        <dbReference type="SAM" id="MobiDB-lite"/>
    </source>
</evidence>
<dbReference type="Proteomes" id="UP001345963">
    <property type="component" value="Unassembled WGS sequence"/>
</dbReference>